<dbReference type="AlphaFoldDB" id="A0A077NP87"/>
<dbReference type="HOGENOM" id="CLU_3410524_0_0_6"/>
<proteinExistence type="predicted"/>
<protein>
    <submittedName>
        <fullName evidence="1">Uncharacterized protein</fullName>
    </submittedName>
</protein>
<name>A0A077NP87_XENBV</name>
<dbReference type="Proteomes" id="UP000028487">
    <property type="component" value="Unassembled WGS sequence"/>
</dbReference>
<organism evidence="1 2">
    <name type="scientific">Xenorhabdus bovienii str. feltiae Moldova</name>
    <dbReference type="NCBI Taxonomy" id="1398200"/>
    <lineage>
        <taxon>Bacteria</taxon>
        <taxon>Pseudomonadati</taxon>
        <taxon>Pseudomonadota</taxon>
        <taxon>Gammaproteobacteria</taxon>
        <taxon>Enterobacterales</taxon>
        <taxon>Morganellaceae</taxon>
        <taxon>Xenorhabdus</taxon>
    </lineage>
</organism>
<accession>A0A077NP87</accession>
<evidence type="ECO:0000313" key="2">
    <source>
        <dbReference type="Proteomes" id="UP000028487"/>
    </source>
</evidence>
<comment type="caution">
    <text evidence="1">The sequence shown here is derived from an EMBL/GenBank/DDBJ whole genome shotgun (WGS) entry which is preliminary data.</text>
</comment>
<sequence>MEKKIIDIILGYHYLLMLLTQILKLKDYH</sequence>
<dbReference type="EMBL" id="CBSV010000062">
    <property type="protein sequence ID" value="CDH00354.1"/>
    <property type="molecule type" value="Genomic_DNA"/>
</dbReference>
<reference evidence="1" key="1">
    <citation type="submission" date="2013-07" db="EMBL/GenBank/DDBJ databases">
        <title>Sub-species coevolution in mutualistic symbiosis.</title>
        <authorList>
            <person name="Murfin K."/>
            <person name="Klassen J."/>
            <person name="Lee M."/>
            <person name="Forst S."/>
            <person name="Stock P."/>
            <person name="Goodrich-Blair H."/>
        </authorList>
    </citation>
    <scope>NUCLEOTIDE SEQUENCE [LARGE SCALE GENOMIC DNA]</scope>
    <source>
        <strain evidence="1">Feltiae Moldova</strain>
    </source>
</reference>
<gene>
    <name evidence="1" type="ORF">XBFM1_1540013</name>
</gene>
<evidence type="ECO:0000313" key="1">
    <source>
        <dbReference type="EMBL" id="CDH00354.1"/>
    </source>
</evidence>